<gene>
    <name evidence="1" type="ORF">EB796_020562</name>
</gene>
<sequence>MWSGDVLIATKHRVLLPEAKFWTRREFLLLSLVTLMTRLFLRHLMVKQISSNHSSPYLRRRFSATYGTEQ</sequence>
<evidence type="ECO:0000313" key="2">
    <source>
        <dbReference type="Proteomes" id="UP000593567"/>
    </source>
</evidence>
<reference evidence="1" key="1">
    <citation type="submission" date="2020-06" db="EMBL/GenBank/DDBJ databases">
        <title>Draft genome of Bugula neritina, a colonial animal packing powerful symbionts and potential medicines.</title>
        <authorList>
            <person name="Rayko M."/>
        </authorList>
    </citation>
    <scope>NUCLEOTIDE SEQUENCE [LARGE SCALE GENOMIC DNA]</scope>
    <source>
        <strain evidence="1">Kwan_BN1</strain>
    </source>
</reference>
<dbReference type="AlphaFoldDB" id="A0A7J7J4L9"/>
<keyword evidence="2" id="KW-1185">Reference proteome</keyword>
<organism evidence="1 2">
    <name type="scientific">Bugula neritina</name>
    <name type="common">Brown bryozoan</name>
    <name type="synonym">Sertularia neritina</name>
    <dbReference type="NCBI Taxonomy" id="10212"/>
    <lineage>
        <taxon>Eukaryota</taxon>
        <taxon>Metazoa</taxon>
        <taxon>Spiralia</taxon>
        <taxon>Lophotrochozoa</taxon>
        <taxon>Bryozoa</taxon>
        <taxon>Gymnolaemata</taxon>
        <taxon>Cheilostomatida</taxon>
        <taxon>Flustrina</taxon>
        <taxon>Buguloidea</taxon>
        <taxon>Bugulidae</taxon>
        <taxon>Bugula</taxon>
    </lineage>
</organism>
<name>A0A7J7J4L9_BUGNE</name>
<protein>
    <submittedName>
        <fullName evidence="1">Uncharacterized protein</fullName>
    </submittedName>
</protein>
<comment type="caution">
    <text evidence="1">The sequence shown here is derived from an EMBL/GenBank/DDBJ whole genome shotgun (WGS) entry which is preliminary data.</text>
</comment>
<evidence type="ECO:0000313" key="1">
    <source>
        <dbReference type="EMBL" id="KAF6021129.1"/>
    </source>
</evidence>
<accession>A0A7J7J4L9</accession>
<dbReference type="EMBL" id="VXIV02003121">
    <property type="protein sequence ID" value="KAF6021129.1"/>
    <property type="molecule type" value="Genomic_DNA"/>
</dbReference>
<proteinExistence type="predicted"/>
<dbReference type="Proteomes" id="UP000593567">
    <property type="component" value="Unassembled WGS sequence"/>
</dbReference>